<feature type="compositionally biased region" description="Polar residues" evidence="1">
    <location>
        <begin position="422"/>
        <end position="440"/>
    </location>
</feature>
<feature type="compositionally biased region" description="Basic and acidic residues" evidence="1">
    <location>
        <begin position="467"/>
        <end position="476"/>
    </location>
</feature>
<evidence type="ECO:0000256" key="1">
    <source>
        <dbReference type="SAM" id="MobiDB-lite"/>
    </source>
</evidence>
<name>A0A0F7TT24_PENBI</name>
<keyword evidence="3" id="KW-1185">Reference proteome</keyword>
<dbReference type="AlphaFoldDB" id="A0A0F7TT24"/>
<feature type="region of interest" description="Disordered" evidence="1">
    <location>
        <begin position="402"/>
        <end position="451"/>
    </location>
</feature>
<feature type="compositionally biased region" description="Polar residues" evidence="1">
    <location>
        <begin position="483"/>
        <end position="492"/>
    </location>
</feature>
<feature type="region of interest" description="Disordered" evidence="1">
    <location>
        <begin position="350"/>
        <end position="382"/>
    </location>
</feature>
<reference evidence="3" key="1">
    <citation type="journal article" date="2015" name="Genome Announc.">
        <title>Draft genome sequence of the fungus Penicillium brasilianum MG11.</title>
        <authorList>
            <person name="Horn F."/>
            <person name="Linde J."/>
            <person name="Mattern D.J."/>
            <person name="Walther G."/>
            <person name="Guthke R."/>
            <person name="Brakhage A.A."/>
            <person name="Valiante V."/>
        </authorList>
    </citation>
    <scope>NUCLEOTIDE SEQUENCE [LARGE SCALE GENOMIC DNA]</scope>
    <source>
        <strain evidence="3">MG11</strain>
    </source>
</reference>
<dbReference type="EMBL" id="CDHK01000006">
    <property type="protein sequence ID" value="CEJ58187.1"/>
    <property type="molecule type" value="Genomic_DNA"/>
</dbReference>
<organism evidence="2 3">
    <name type="scientific">Penicillium brasilianum</name>
    <dbReference type="NCBI Taxonomy" id="104259"/>
    <lineage>
        <taxon>Eukaryota</taxon>
        <taxon>Fungi</taxon>
        <taxon>Dikarya</taxon>
        <taxon>Ascomycota</taxon>
        <taxon>Pezizomycotina</taxon>
        <taxon>Eurotiomycetes</taxon>
        <taxon>Eurotiomycetidae</taxon>
        <taxon>Eurotiales</taxon>
        <taxon>Aspergillaceae</taxon>
        <taxon>Penicillium</taxon>
    </lineage>
</organism>
<evidence type="ECO:0000313" key="3">
    <source>
        <dbReference type="Proteomes" id="UP000042958"/>
    </source>
</evidence>
<accession>A0A0F7TT24</accession>
<dbReference type="OrthoDB" id="3922785at2759"/>
<dbReference type="Proteomes" id="UP000042958">
    <property type="component" value="Unassembled WGS sequence"/>
</dbReference>
<protein>
    <submittedName>
        <fullName evidence="2">Uncharacterized protein</fullName>
    </submittedName>
</protein>
<proteinExistence type="predicted"/>
<gene>
    <name evidence="2" type="ORF">PMG11_06853</name>
</gene>
<feature type="region of interest" description="Disordered" evidence="1">
    <location>
        <begin position="467"/>
        <end position="495"/>
    </location>
</feature>
<evidence type="ECO:0000313" key="2">
    <source>
        <dbReference type="EMBL" id="CEJ58187.1"/>
    </source>
</evidence>
<feature type="region of interest" description="Disordered" evidence="1">
    <location>
        <begin position="94"/>
        <end position="132"/>
    </location>
</feature>
<sequence length="538" mass="60542">MCDIPPRPSRRPARFARRYGSTFNAFDHLANVSLCSQQLGQVEIDCRFRHSKTQWGVLGPAENQAGILYMDLTFAQTKHCRLSSATVLVSLEDPENVPKEGKSSAAPARSTPRGDRLAAEGGQKSGYRTVDPIDPTREAREEWDELRFLQFTQEFGPRELAGEATRATTKKTRHLTPQVNVLGNGGGGLGLDHEQSIEQSSRWTFTGNLLRGSILGDNAADIVYRKLRWDLSEDDFQPQTSHSNTIQTAFTLEHDEKLFVIRIEIQGKLERRHERMKNRVRELLKFPKDPSKSQGVSLTVVNPRAEKAPRRLDAIARGIPSDMERLNLEAVRSQLPTTLPVSFQQTLQVSRDESTTSATVVEETDSGPSTTDYTARTRLPNHRPFERISTFTEEEQIIIGRAPKKEVSAKTQGHFTEPAARTQISTVKSQSELSPTQIPVSQRKPRYGGTPFRKETERYEQLLRETRAEEVVDPKPEGIPVRSSPNLQSSDGKLSEDDLTELASQLVQFPFLLRIMLWVISMMSSTSNKPPRKTLKSE</sequence>